<protein>
    <submittedName>
        <fullName evidence="2">Uncharacterized protein</fullName>
    </submittedName>
</protein>
<organism evidence="2 3">
    <name type="scientific">Hondaea fermentalgiana</name>
    <dbReference type="NCBI Taxonomy" id="2315210"/>
    <lineage>
        <taxon>Eukaryota</taxon>
        <taxon>Sar</taxon>
        <taxon>Stramenopiles</taxon>
        <taxon>Bigyra</taxon>
        <taxon>Labyrinthulomycetes</taxon>
        <taxon>Thraustochytrida</taxon>
        <taxon>Thraustochytriidae</taxon>
        <taxon>Hondaea</taxon>
    </lineage>
</organism>
<evidence type="ECO:0000313" key="3">
    <source>
        <dbReference type="Proteomes" id="UP000241890"/>
    </source>
</evidence>
<dbReference type="InParanoid" id="A0A2R5GYD9"/>
<gene>
    <name evidence="2" type="ORF">FCC1311_099662</name>
</gene>
<dbReference type="AlphaFoldDB" id="A0A2R5GYD9"/>
<sequence>MGLEVYAASSDDGNDLEEAPDEIRRVKRPPVAALYNGSNAMRTKAQAPSVKDDDTNREAEIWFWIKVGCGLAALGLILSLSLGLSLSDTDPGDCPAGFSRLLIEGGQYDEICKKNGDLYDFCCRDDPTDPVRWRLSLAPLIDYDAACPAGYSQFYTDGCASTCGCNQPDASDKTSLTCDMCCKNDDGKCTHHDPDCPAGFSRMRIENDKYDTICVSLRYRLDGDIHHLSAGRCKRTSMRCF</sequence>
<accession>A0A2R5GYD9</accession>
<proteinExistence type="predicted"/>
<evidence type="ECO:0000313" key="2">
    <source>
        <dbReference type="EMBL" id="GBG33743.1"/>
    </source>
</evidence>
<comment type="caution">
    <text evidence="2">The sequence shown here is derived from an EMBL/GenBank/DDBJ whole genome shotgun (WGS) entry which is preliminary data.</text>
</comment>
<feature type="region of interest" description="Disordered" evidence="1">
    <location>
        <begin position="1"/>
        <end position="27"/>
    </location>
</feature>
<dbReference type="Proteomes" id="UP000241890">
    <property type="component" value="Unassembled WGS sequence"/>
</dbReference>
<evidence type="ECO:0000256" key="1">
    <source>
        <dbReference type="SAM" id="MobiDB-lite"/>
    </source>
</evidence>
<keyword evidence="3" id="KW-1185">Reference proteome</keyword>
<name>A0A2R5GYD9_9STRA</name>
<dbReference type="EMBL" id="BEYU01000167">
    <property type="protein sequence ID" value="GBG33743.1"/>
    <property type="molecule type" value="Genomic_DNA"/>
</dbReference>
<reference evidence="2 3" key="1">
    <citation type="submission" date="2017-12" db="EMBL/GenBank/DDBJ databases">
        <title>Sequencing, de novo assembly and annotation of complete genome of a new Thraustochytrid species, strain FCC1311.</title>
        <authorList>
            <person name="Sedici K."/>
            <person name="Godart F."/>
            <person name="Aiese Cigliano R."/>
            <person name="Sanseverino W."/>
            <person name="Barakat M."/>
            <person name="Ortet P."/>
            <person name="Marechal E."/>
            <person name="Cagnac O."/>
            <person name="Amato A."/>
        </authorList>
    </citation>
    <scope>NUCLEOTIDE SEQUENCE [LARGE SCALE GENOMIC DNA]</scope>
</reference>